<dbReference type="RefSeq" id="WP_114613446.1">
    <property type="nucleotide sequence ID" value="NZ_QFWX01000005.1"/>
</dbReference>
<keyword evidence="3 5" id="KW-0949">S-adenosyl-L-methionine</keyword>
<feature type="binding site" evidence="5">
    <location>
        <position position="186"/>
    </location>
    <ligand>
        <name>S-adenosyl-L-methionine</name>
        <dbReference type="ChEBI" id="CHEBI:59789"/>
    </ligand>
</feature>
<dbReference type="InterPro" id="IPR019874">
    <property type="entry name" value="RF_methyltr_PrmC"/>
</dbReference>
<dbReference type="GO" id="GO:0003676">
    <property type="term" value="F:nucleic acid binding"/>
    <property type="evidence" value="ECO:0007669"/>
    <property type="project" value="InterPro"/>
</dbReference>
<dbReference type="Proteomes" id="UP000253987">
    <property type="component" value="Unassembled WGS sequence"/>
</dbReference>
<evidence type="ECO:0000313" key="9">
    <source>
        <dbReference type="Proteomes" id="UP000253987"/>
    </source>
</evidence>
<dbReference type="AlphaFoldDB" id="A0A2V3ZHC8"/>
<dbReference type="InterPro" id="IPR002052">
    <property type="entry name" value="DNA_methylase_N6_adenine_CS"/>
</dbReference>
<feature type="binding site" evidence="5">
    <location>
        <begin position="186"/>
        <end position="189"/>
    </location>
    <ligand>
        <name>substrate</name>
    </ligand>
</feature>
<feature type="binding site" evidence="5">
    <location>
        <position position="171"/>
    </location>
    <ligand>
        <name>S-adenosyl-L-methionine</name>
        <dbReference type="ChEBI" id="CHEBI:59789"/>
    </ligand>
</feature>
<dbReference type="NCBIfam" id="TIGR00536">
    <property type="entry name" value="hemK_fam"/>
    <property type="match status" value="1"/>
</dbReference>
<keyword evidence="2 5" id="KW-0808">Transferase</keyword>
<dbReference type="PANTHER" id="PTHR18895:SF74">
    <property type="entry name" value="MTRF1L RELEASE FACTOR GLUTAMINE METHYLTRANSFERASE"/>
    <property type="match status" value="1"/>
</dbReference>
<comment type="catalytic activity">
    <reaction evidence="4 5">
        <text>L-glutaminyl-[peptide chain release factor] + S-adenosyl-L-methionine = N(5)-methyl-L-glutaminyl-[peptide chain release factor] + S-adenosyl-L-homocysteine + H(+)</text>
        <dbReference type="Rhea" id="RHEA:42896"/>
        <dbReference type="Rhea" id="RHEA-COMP:10271"/>
        <dbReference type="Rhea" id="RHEA-COMP:10272"/>
        <dbReference type="ChEBI" id="CHEBI:15378"/>
        <dbReference type="ChEBI" id="CHEBI:30011"/>
        <dbReference type="ChEBI" id="CHEBI:57856"/>
        <dbReference type="ChEBI" id="CHEBI:59789"/>
        <dbReference type="ChEBI" id="CHEBI:61891"/>
        <dbReference type="EC" id="2.1.1.297"/>
    </reaction>
</comment>
<dbReference type="SUPFAM" id="SSF53335">
    <property type="entry name" value="S-adenosyl-L-methionine-dependent methyltransferases"/>
    <property type="match status" value="1"/>
</dbReference>
<keyword evidence="1 5" id="KW-0489">Methyltransferase</keyword>
<accession>A0A2V3ZHC8</accession>
<dbReference type="InterPro" id="IPR004556">
    <property type="entry name" value="HemK-like"/>
</dbReference>
<comment type="function">
    <text evidence="5">Methylates the class 1 translation termination release factors RF1/PrfA and RF2/PrfB on the glutamine residue of the universally conserved GGQ motif.</text>
</comment>
<evidence type="ECO:0000256" key="4">
    <source>
        <dbReference type="ARBA" id="ARBA00048391"/>
    </source>
</evidence>
<evidence type="ECO:0000259" key="7">
    <source>
        <dbReference type="Pfam" id="PF17827"/>
    </source>
</evidence>
<dbReference type="InterPro" id="IPR050320">
    <property type="entry name" value="N5-glutamine_MTase"/>
</dbReference>
<dbReference type="InterPro" id="IPR040758">
    <property type="entry name" value="PrmC_N"/>
</dbReference>
<evidence type="ECO:0000256" key="2">
    <source>
        <dbReference type="ARBA" id="ARBA00022679"/>
    </source>
</evidence>
<evidence type="ECO:0000256" key="3">
    <source>
        <dbReference type="ARBA" id="ARBA00022691"/>
    </source>
</evidence>
<feature type="domain" description="Methyltransferase small" evidence="6">
    <location>
        <begin position="106"/>
        <end position="196"/>
    </location>
</feature>
<dbReference type="PANTHER" id="PTHR18895">
    <property type="entry name" value="HEMK METHYLTRANSFERASE"/>
    <property type="match status" value="1"/>
</dbReference>
<evidence type="ECO:0000259" key="6">
    <source>
        <dbReference type="Pfam" id="PF05175"/>
    </source>
</evidence>
<dbReference type="PROSITE" id="PS00092">
    <property type="entry name" value="N6_MTASE"/>
    <property type="match status" value="1"/>
</dbReference>
<keyword evidence="9" id="KW-1185">Reference proteome</keyword>
<comment type="caution">
    <text evidence="8">The sequence shown here is derived from an EMBL/GenBank/DDBJ whole genome shotgun (WGS) entry which is preliminary data.</text>
</comment>
<comment type="similarity">
    <text evidence="5">Belongs to the protein N5-glutamine methyltransferase family. PrmC subfamily.</text>
</comment>
<reference evidence="8 9" key="2">
    <citation type="submission" date="2018-06" db="EMBL/GenBank/DDBJ databases">
        <title>Marinobactersediminissp. nov, a moderately halophilic bacterium isolated from marine solar saltern.</title>
        <authorList>
            <person name="Zhang Y."/>
        </authorList>
    </citation>
    <scope>NUCLEOTIDE SEQUENCE [LARGE SCALE GENOMIC DNA]</scope>
    <source>
        <strain evidence="8 9">F01</strain>
    </source>
</reference>
<gene>
    <name evidence="5 8" type="primary">prmC</name>
    <name evidence="8" type="ORF">DIT71_11905</name>
</gene>
<dbReference type="FunFam" id="3.40.50.150:FF:000053">
    <property type="entry name" value="Release factor glutamine methyltransferase"/>
    <property type="match status" value="1"/>
</dbReference>
<dbReference type="Gene3D" id="3.40.50.150">
    <property type="entry name" value="Vaccinia Virus protein VP39"/>
    <property type="match status" value="1"/>
</dbReference>
<dbReference type="NCBIfam" id="TIGR03534">
    <property type="entry name" value="RF_mod_PrmC"/>
    <property type="match status" value="1"/>
</dbReference>
<sequence>MSDGFLTCEALLKEAVETIGGDSPRLDAELLLARVTRWSRTVFRAWPEREVDIEAAARFRVLVEQRSAGQPIAYLLGEQEFWSLPLLVNPSTLIPRPDTECLVEAVLMLELPQNASVLDLGTGTGAIALALASERPGWRVSACDAVPEAVALATENAARLGLPVTVRQSDWFADLPVAFFDLIISNPPYIAGNDVHLGQGDVRFEPESALVAGDDGLDDIRRITAEAQRWLTAGGWLILEHGYGQGEAVRQLFIGAGFTGVETGQDYGRRDRFTLGRKHHAER</sequence>
<name>A0A2V3ZHC8_9GAMM</name>
<dbReference type="OrthoDB" id="9800643at2"/>
<dbReference type="EC" id="2.1.1.297" evidence="5"/>
<dbReference type="Gene3D" id="1.10.8.10">
    <property type="entry name" value="DNA helicase RuvA subunit, C-terminal domain"/>
    <property type="match status" value="1"/>
</dbReference>
<dbReference type="GO" id="GO:0032259">
    <property type="term" value="P:methylation"/>
    <property type="evidence" value="ECO:0007669"/>
    <property type="project" value="UniProtKB-KW"/>
</dbReference>
<evidence type="ECO:0000313" key="8">
    <source>
        <dbReference type="EMBL" id="PXX90203.1"/>
    </source>
</evidence>
<evidence type="ECO:0000256" key="1">
    <source>
        <dbReference type="ARBA" id="ARBA00022603"/>
    </source>
</evidence>
<feature type="domain" description="Release factor glutamine methyltransferase N-terminal" evidence="7">
    <location>
        <begin position="17"/>
        <end position="77"/>
    </location>
</feature>
<dbReference type="HAMAP" id="MF_02126">
    <property type="entry name" value="RF_methyltr_PrmC"/>
    <property type="match status" value="1"/>
</dbReference>
<protein>
    <recommendedName>
        <fullName evidence="5">Release factor glutamine methyltransferase</fullName>
        <shortName evidence="5">RF MTase</shortName>
        <ecNumber evidence="5">2.1.1.297</ecNumber>
    </recommendedName>
    <alternativeName>
        <fullName evidence="5">N5-glutamine methyltransferase PrmC</fullName>
    </alternativeName>
    <alternativeName>
        <fullName evidence="5">Protein-(glutamine-N5) MTase PrmC</fullName>
    </alternativeName>
    <alternativeName>
        <fullName evidence="5">Protein-glutamine N-methyltransferase PrmC</fullName>
    </alternativeName>
</protein>
<dbReference type="Pfam" id="PF05175">
    <property type="entry name" value="MTS"/>
    <property type="match status" value="1"/>
</dbReference>
<feature type="binding site" evidence="5">
    <location>
        <position position="144"/>
    </location>
    <ligand>
        <name>S-adenosyl-L-methionine</name>
        <dbReference type="ChEBI" id="CHEBI:59789"/>
    </ligand>
</feature>
<dbReference type="InterPro" id="IPR029063">
    <property type="entry name" value="SAM-dependent_MTases_sf"/>
</dbReference>
<feature type="binding site" evidence="5">
    <location>
        <begin position="121"/>
        <end position="125"/>
    </location>
    <ligand>
        <name>S-adenosyl-L-methionine</name>
        <dbReference type="ChEBI" id="CHEBI:59789"/>
    </ligand>
</feature>
<organism evidence="8 9">
    <name type="scientific">Marinobacter vulgaris</name>
    <dbReference type="NCBI Taxonomy" id="1928331"/>
    <lineage>
        <taxon>Bacteria</taxon>
        <taxon>Pseudomonadati</taxon>
        <taxon>Pseudomonadota</taxon>
        <taxon>Gammaproteobacteria</taxon>
        <taxon>Pseudomonadales</taxon>
        <taxon>Marinobacteraceae</taxon>
        <taxon>Marinobacter</taxon>
    </lineage>
</organism>
<dbReference type="EMBL" id="QFWX01000005">
    <property type="protein sequence ID" value="PXX90203.1"/>
    <property type="molecule type" value="Genomic_DNA"/>
</dbReference>
<dbReference type="Pfam" id="PF17827">
    <property type="entry name" value="PrmC_N"/>
    <property type="match status" value="1"/>
</dbReference>
<dbReference type="CDD" id="cd02440">
    <property type="entry name" value="AdoMet_MTases"/>
    <property type="match status" value="1"/>
</dbReference>
<dbReference type="GO" id="GO:0102559">
    <property type="term" value="F:peptide chain release factor N(5)-glutamine methyltransferase activity"/>
    <property type="evidence" value="ECO:0007669"/>
    <property type="project" value="UniProtKB-EC"/>
</dbReference>
<proteinExistence type="inferred from homology"/>
<reference evidence="9" key="1">
    <citation type="submission" date="2018-05" db="EMBL/GenBank/DDBJ databases">
        <authorList>
            <person name="Lu D."/>
        </authorList>
    </citation>
    <scope>NUCLEOTIDE SEQUENCE [LARGE SCALE GENOMIC DNA]</scope>
    <source>
        <strain evidence="9">F01</strain>
    </source>
</reference>
<dbReference type="InterPro" id="IPR007848">
    <property type="entry name" value="Small_mtfrase_dom"/>
</dbReference>
<evidence type="ECO:0000256" key="5">
    <source>
        <dbReference type="HAMAP-Rule" id="MF_02126"/>
    </source>
</evidence>